<protein>
    <submittedName>
        <fullName evidence="2">EAL domain-containing protein</fullName>
    </submittedName>
</protein>
<dbReference type="SUPFAM" id="SSF141868">
    <property type="entry name" value="EAL domain-like"/>
    <property type="match status" value="1"/>
</dbReference>
<dbReference type="InterPro" id="IPR050706">
    <property type="entry name" value="Cyclic-di-GMP_PDE-like"/>
</dbReference>
<dbReference type="GO" id="GO:0071111">
    <property type="term" value="F:cyclic-guanylate-specific phosphodiesterase activity"/>
    <property type="evidence" value="ECO:0007669"/>
    <property type="project" value="InterPro"/>
</dbReference>
<proteinExistence type="predicted"/>
<dbReference type="PANTHER" id="PTHR33121">
    <property type="entry name" value="CYCLIC DI-GMP PHOSPHODIESTERASE PDEF"/>
    <property type="match status" value="1"/>
</dbReference>
<gene>
    <name evidence="2" type="ORF">GRI38_03695</name>
</gene>
<comment type="caution">
    <text evidence="2">The sequence shown here is derived from an EMBL/GenBank/DDBJ whole genome shotgun (WGS) entry which is preliminary data.</text>
</comment>
<dbReference type="SUPFAM" id="SSF55073">
    <property type="entry name" value="Nucleotide cyclase"/>
    <property type="match status" value="1"/>
</dbReference>
<dbReference type="Pfam" id="PF00990">
    <property type="entry name" value="GGDEF"/>
    <property type="match status" value="1"/>
</dbReference>
<organism evidence="2 3">
    <name type="scientific">Parapontixanthobacter aurantiacus</name>
    <dbReference type="NCBI Taxonomy" id="1463599"/>
    <lineage>
        <taxon>Bacteria</taxon>
        <taxon>Pseudomonadati</taxon>
        <taxon>Pseudomonadota</taxon>
        <taxon>Alphaproteobacteria</taxon>
        <taxon>Sphingomonadales</taxon>
        <taxon>Erythrobacteraceae</taxon>
        <taxon>Parapontixanthobacter</taxon>
    </lineage>
</organism>
<evidence type="ECO:0000259" key="1">
    <source>
        <dbReference type="PROSITE" id="PS50883"/>
    </source>
</evidence>
<dbReference type="Pfam" id="PF00563">
    <property type="entry name" value="EAL"/>
    <property type="match status" value="1"/>
</dbReference>
<accession>A0A844ZBF3</accession>
<dbReference type="CDD" id="cd01948">
    <property type="entry name" value="EAL"/>
    <property type="match status" value="1"/>
</dbReference>
<dbReference type="PANTHER" id="PTHR33121:SF79">
    <property type="entry name" value="CYCLIC DI-GMP PHOSPHODIESTERASE PDED-RELATED"/>
    <property type="match status" value="1"/>
</dbReference>
<dbReference type="Gene3D" id="3.20.20.450">
    <property type="entry name" value="EAL domain"/>
    <property type="match status" value="1"/>
</dbReference>
<dbReference type="EMBL" id="WTYW01000001">
    <property type="protein sequence ID" value="MXO85128.1"/>
    <property type="molecule type" value="Genomic_DNA"/>
</dbReference>
<dbReference type="Gene3D" id="3.30.70.270">
    <property type="match status" value="1"/>
</dbReference>
<dbReference type="SMART" id="SM00267">
    <property type="entry name" value="GGDEF"/>
    <property type="match status" value="1"/>
</dbReference>
<dbReference type="Proteomes" id="UP000433104">
    <property type="component" value="Unassembled WGS sequence"/>
</dbReference>
<sequence>MTVSPKSTGQGREASGFSLGSADARDKLTGLASIAQARQTIEGWRANAAKRDAQFTMHAMLVSLQRIDTINVAFGETAGDGALIEVARRITHFADDEFAASGWLAARVSGGTFLIASLERCSRERWQWLAEALADAIALPVSNVVGEGTVRLWPRVTLMRSVDLDTDALLDRMASAFAEKFDGNARRIAWVSDDAPIHNRSSTRLEADLIAALDRDEIEIVFQPQFSVAGERLIGAEALARWQHPELGLVGASTLFTIAERADHVAQLSRHISEKALRLACKWPQPMRLSLNITPTDLSSGNFARDFLAMIEEAGCKTNNITVEITEQLLLTDLVQTTETLEAIKAKGVSLALDDFGAGFCNFRYLKVLPLDYIKLDGTMIENIENDERDLSVFRAIVAMAKALELKIVAEGVESEEQRRIIAREKCDFYQGFLKCEPLRPERFMDLIGK</sequence>
<feature type="domain" description="EAL" evidence="1">
    <location>
        <begin position="202"/>
        <end position="450"/>
    </location>
</feature>
<reference evidence="2 3" key="1">
    <citation type="submission" date="2019-12" db="EMBL/GenBank/DDBJ databases">
        <title>Genomic-based taxomic classification of the family Erythrobacteraceae.</title>
        <authorList>
            <person name="Xu L."/>
        </authorList>
    </citation>
    <scope>NUCLEOTIDE SEQUENCE [LARGE SCALE GENOMIC DNA]</scope>
    <source>
        <strain evidence="2 3">MCCC 1A09962</strain>
    </source>
</reference>
<dbReference type="InterPro" id="IPR000160">
    <property type="entry name" value="GGDEF_dom"/>
</dbReference>
<dbReference type="OrthoDB" id="9814202at2"/>
<keyword evidence="3" id="KW-1185">Reference proteome</keyword>
<dbReference type="InterPro" id="IPR043128">
    <property type="entry name" value="Rev_trsase/Diguanyl_cyclase"/>
</dbReference>
<evidence type="ECO:0000313" key="3">
    <source>
        <dbReference type="Proteomes" id="UP000433104"/>
    </source>
</evidence>
<dbReference type="InterPro" id="IPR029787">
    <property type="entry name" value="Nucleotide_cyclase"/>
</dbReference>
<name>A0A844ZBF3_9SPHN</name>
<evidence type="ECO:0000313" key="2">
    <source>
        <dbReference type="EMBL" id="MXO85128.1"/>
    </source>
</evidence>
<dbReference type="PROSITE" id="PS50883">
    <property type="entry name" value="EAL"/>
    <property type="match status" value="1"/>
</dbReference>
<dbReference type="AlphaFoldDB" id="A0A844ZBF3"/>
<dbReference type="SMART" id="SM00052">
    <property type="entry name" value="EAL"/>
    <property type="match status" value="1"/>
</dbReference>
<dbReference type="InterPro" id="IPR001633">
    <property type="entry name" value="EAL_dom"/>
</dbReference>
<dbReference type="InterPro" id="IPR035919">
    <property type="entry name" value="EAL_sf"/>
</dbReference>